<dbReference type="Gene3D" id="3.30.450.20">
    <property type="entry name" value="PAS domain"/>
    <property type="match status" value="2"/>
</dbReference>
<dbReference type="SMART" id="SM00091">
    <property type="entry name" value="PAS"/>
    <property type="match status" value="2"/>
</dbReference>
<evidence type="ECO:0000313" key="10">
    <source>
        <dbReference type="EMBL" id="TEB06092.1"/>
    </source>
</evidence>
<feature type="domain" description="Histidine kinase" evidence="7">
    <location>
        <begin position="448"/>
        <end position="652"/>
    </location>
</feature>
<dbReference type="Gene3D" id="1.10.287.130">
    <property type="match status" value="1"/>
</dbReference>
<dbReference type="InterPro" id="IPR003594">
    <property type="entry name" value="HATPase_dom"/>
</dbReference>
<keyword evidence="11" id="KW-1185">Reference proteome</keyword>
<evidence type="ECO:0000256" key="1">
    <source>
        <dbReference type="ARBA" id="ARBA00000085"/>
    </source>
</evidence>
<dbReference type="PANTHER" id="PTHR43304:SF1">
    <property type="entry name" value="PAC DOMAIN-CONTAINING PROTEIN"/>
    <property type="match status" value="1"/>
</dbReference>
<dbReference type="AlphaFoldDB" id="A0A4Y7RB88"/>
<evidence type="ECO:0000256" key="3">
    <source>
        <dbReference type="ARBA" id="ARBA00022553"/>
    </source>
</evidence>
<dbReference type="SMART" id="SM00388">
    <property type="entry name" value="HisKA"/>
    <property type="match status" value="1"/>
</dbReference>
<dbReference type="Pfam" id="PF08447">
    <property type="entry name" value="PAS_3"/>
    <property type="match status" value="1"/>
</dbReference>
<dbReference type="InterPro" id="IPR000014">
    <property type="entry name" value="PAS"/>
</dbReference>
<feature type="domain" description="PAC" evidence="9">
    <location>
        <begin position="259"/>
        <end position="312"/>
    </location>
</feature>
<dbReference type="EMBL" id="QFGA01000002">
    <property type="protein sequence ID" value="TEB06092.1"/>
    <property type="molecule type" value="Genomic_DNA"/>
</dbReference>
<dbReference type="PRINTS" id="PR00344">
    <property type="entry name" value="BCTRLSENSOR"/>
</dbReference>
<dbReference type="InterPro" id="IPR003661">
    <property type="entry name" value="HisK_dim/P_dom"/>
</dbReference>
<dbReference type="InterPro" id="IPR036097">
    <property type="entry name" value="HisK_dim/P_sf"/>
</dbReference>
<evidence type="ECO:0000259" key="8">
    <source>
        <dbReference type="PROSITE" id="PS50112"/>
    </source>
</evidence>
<dbReference type="InterPro" id="IPR000700">
    <property type="entry name" value="PAS-assoc_C"/>
</dbReference>
<dbReference type="PROSITE" id="PS50112">
    <property type="entry name" value="PAS"/>
    <property type="match status" value="2"/>
</dbReference>
<evidence type="ECO:0000259" key="9">
    <source>
        <dbReference type="PROSITE" id="PS50113"/>
    </source>
</evidence>
<feature type="domain" description="PAC" evidence="9">
    <location>
        <begin position="384"/>
        <end position="435"/>
    </location>
</feature>
<dbReference type="InterPro" id="IPR018771">
    <property type="entry name" value="PocR_dom"/>
</dbReference>
<dbReference type="InterPro" id="IPR013655">
    <property type="entry name" value="PAS_fold_3"/>
</dbReference>
<evidence type="ECO:0000313" key="11">
    <source>
        <dbReference type="Proteomes" id="UP000298324"/>
    </source>
</evidence>
<dbReference type="EC" id="2.7.13.3" evidence="2"/>
<evidence type="ECO:0000256" key="5">
    <source>
        <dbReference type="ARBA" id="ARBA00022777"/>
    </source>
</evidence>
<keyword evidence="5 10" id="KW-0418">Kinase</keyword>
<evidence type="ECO:0000259" key="7">
    <source>
        <dbReference type="PROSITE" id="PS50109"/>
    </source>
</evidence>
<dbReference type="Pfam" id="PF13426">
    <property type="entry name" value="PAS_9"/>
    <property type="match status" value="1"/>
</dbReference>
<feature type="domain" description="PAS" evidence="8">
    <location>
        <begin position="183"/>
        <end position="255"/>
    </location>
</feature>
<dbReference type="SMART" id="SM00086">
    <property type="entry name" value="PAC"/>
    <property type="match status" value="2"/>
</dbReference>
<comment type="catalytic activity">
    <reaction evidence="1">
        <text>ATP + protein L-histidine = ADP + protein N-phospho-L-histidine.</text>
        <dbReference type="EC" id="2.7.13.3"/>
    </reaction>
</comment>
<dbReference type="SUPFAM" id="SSF47384">
    <property type="entry name" value="Homodimeric domain of signal transducing histidine kinase"/>
    <property type="match status" value="1"/>
</dbReference>
<dbReference type="SUPFAM" id="SSF55785">
    <property type="entry name" value="PYP-like sensor domain (PAS domain)"/>
    <property type="match status" value="2"/>
</dbReference>
<dbReference type="InterPro" id="IPR035965">
    <property type="entry name" value="PAS-like_dom_sf"/>
</dbReference>
<dbReference type="CDD" id="cd00130">
    <property type="entry name" value="PAS"/>
    <property type="match status" value="2"/>
</dbReference>
<comment type="caution">
    <text evidence="10">The sequence shown here is derived from an EMBL/GenBank/DDBJ whole genome shotgun (WGS) entry which is preliminary data.</text>
</comment>
<dbReference type="PANTHER" id="PTHR43304">
    <property type="entry name" value="PHYTOCHROME-LIKE PROTEIN CPH1"/>
    <property type="match status" value="1"/>
</dbReference>
<dbReference type="Proteomes" id="UP000298324">
    <property type="component" value="Unassembled WGS sequence"/>
</dbReference>
<dbReference type="Pfam" id="PF00512">
    <property type="entry name" value="HisKA"/>
    <property type="match status" value="1"/>
</dbReference>
<dbReference type="InterPro" id="IPR005467">
    <property type="entry name" value="His_kinase_dom"/>
</dbReference>
<sequence length="659" mass="75421">MDYRFSDLIDMHHLHKLMSSFYEATGILSAIVDIDGNILSAEGWQDICTKFHRICPQSEYKCKQSDSFISDHLHEGPFIGYRCLNGLMDYSTPIIVEGRHMATLFTGQLLHEHPDEEFFRRQAKEYGFDETAYIEALRRVPIISKERVEFVMIFYSQLAQLLGVIGLERKHQLEAADKVLKEREERLRLVLEESNDGFWDYNVETGEVYYSPGWIKMLGYSPEEIEPHRRTWEELLHPDDKPNVMKVLNEHLERQTTRYEVEQRLLASSGEWKWILARGEVVARDKHGRPLRMVGTHTDITERKQSEAALRESEERYCLLFNNSIDAVLLADPDGVIYATNPEACRIFRRTEDELCQAGIDAIIDTADPRHTAALQERIRTGKFRGELTFIRKDGSKFTGELSSAVFKDKDGLDKSSMIIRDITERKQFEKEMARLDRMELVGKMAAGIGHEIRNPMTTVRGFLQILARKQDCSHYQDFYNLMISELDRANSIITEFLSLAKNKKVELKPQNLNRIVDALFPLISADSMLADKYIEIELGDIPDLAIDEKEIRQLILNLVRNGIEAMSPGGKLTIKTLQDGDQVVLSIQDQGNGIKPDVLEKLGTPFFSTKDSGTGLGLAVCYSIANRHNAYMKVETGPGGTTFSVRFTQDRLEHLDNN</sequence>
<proteinExistence type="predicted"/>
<dbReference type="InterPro" id="IPR036890">
    <property type="entry name" value="HATPase_C_sf"/>
</dbReference>
<organism evidence="10 11">
    <name type="scientific">Pelotomaculum schinkii</name>
    <dbReference type="NCBI Taxonomy" id="78350"/>
    <lineage>
        <taxon>Bacteria</taxon>
        <taxon>Bacillati</taxon>
        <taxon>Bacillota</taxon>
        <taxon>Clostridia</taxon>
        <taxon>Eubacteriales</taxon>
        <taxon>Desulfotomaculaceae</taxon>
        <taxon>Pelotomaculum</taxon>
    </lineage>
</organism>
<feature type="domain" description="PAS" evidence="8">
    <location>
        <begin position="313"/>
        <end position="380"/>
    </location>
</feature>
<dbReference type="Pfam" id="PF02518">
    <property type="entry name" value="HATPase_c"/>
    <property type="match status" value="1"/>
</dbReference>
<keyword evidence="3" id="KW-0597">Phosphoprotein</keyword>
<dbReference type="Pfam" id="PF10114">
    <property type="entry name" value="PocR"/>
    <property type="match status" value="1"/>
</dbReference>
<dbReference type="PROSITE" id="PS50113">
    <property type="entry name" value="PAC"/>
    <property type="match status" value="2"/>
</dbReference>
<dbReference type="NCBIfam" id="TIGR00229">
    <property type="entry name" value="sensory_box"/>
    <property type="match status" value="2"/>
</dbReference>
<evidence type="ECO:0000256" key="4">
    <source>
        <dbReference type="ARBA" id="ARBA00022679"/>
    </source>
</evidence>
<dbReference type="PROSITE" id="PS50109">
    <property type="entry name" value="HIS_KIN"/>
    <property type="match status" value="1"/>
</dbReference>
<keyword evidence="6" id="KW-0902">Two-component regulatory system</keyword>
<accession>A0A4Y7RB88</accession>
<protein>
    <recommendedName>
        <fullName evidence="2">histidine kinase</fullName>
        <ecNumber evidence="2">2.7.13.3</ecNumber>
    </recommendedName>
</protein>
<dbReference type="RefSeq" id="WP_190258708.1">
    <property type="nucleotide sequence ID" value="NZ_QFGA01000002.1"/>
</dbReference>
<dbReference type="InterPro" id="IPR004358">
    <property type="entry name" value="Sig_transdc_His_kin-like_C"/>
</dbReference>
<dbReference type="Gene3D" id="3.30.565.10">
    <property type="entry name" value="Histidine kinase-like ATPase, C-terminal domain"/>
    <property type="match status" value="1"/>
</dbReference>
<dbReference type="SMART" id="SM00387">
    <property type="entry name" value="HATPase_c"/>
    <property type="match status" value="1"/>
</dbReference>
<reference evidence="10 11" key="1">
    <citation type="journal article" date="2018" name="Environ. Microbiol.">
        <title>Novel energy conservation strategies and behaviour of Pelotomaculum schinkii driving syntrophic propionate catabolism.</title>
        <authorList>
            <person name="Hidalgo-Ahumada C.A.P."/>
            <person name="Nobu M.K."/>
            <person name="Narihiro T."/>
            <person name="Tamaki H."/>
            <person name="Liu W.T."/>
            <person name="Kamagata Y."/>
            <person name="Stams A.J.M."/>
            <person name="Imachi H."/>
            <person name="Sousa D.Z."/>
        </authorList>
    </citation>
    <scope>NUCLEOTIDE SEQUENCE [LARGE SCALE GENOMIC DNA]</scope>
    <source>
        <strain evidence="10 11">HH</strain>
    </source>
</reference>
<evidence type="ECO:0000256" key="6">
    <source>
        <dbReference type="ARBA" id="ARBA00023012"/>
    </source>
</evidence>
<dbReference type="SUPFAM" id="SSF55874">
    <property type="entry name" value="ATPase domain of HSP90 chaperone/DNA topoisomerase II/histidine kinase"/>
    <property type="match status" value="1"/>
</dbReference>
<dbReference type="InterPro" id="IPR052162">
    <property type="entry name" value="Sensor_kinase/Photoreceptor"/>
</dbReference>
<gene>
    <name evidence="10" type="primary">kinE_9</name>
    <name evidence="10" type="ORF">Psch_03134</name>
</gene>
<evidence type="ECO:0000256" key="2">
    <source>
        <dbReference type="ARBA" id="ARBA00012438"/>
    </source>
</evidence>
<dbReference type="GO" id="GO:0000155">
    <property type="term" value="F:phosphorelay sensor kinase activity"/>
    <property type="evidence" value="ECO:0007669"/>
    <property type="project" value="InterPro"/>
</dbReference>
<dbReference type="CDD" id="cd00082">
    <property type="entry name" value="HisKA"/>
    <property type="match status" value="1"/>
</dbReference>
<name>A0A4Y7RB88_9FIRM</name>
<keyword evidence="4 10" id="KW-0808">Transferase</keyword>
<dbReference type="InterPro" id="IPR001610">
    <property type="entry name" value="PAC"/>
</dbReference>